<dbReference type="InterPro" id="IPR013578">
    <property type="entry name" value="Peptidase_M16C_assoc"/>
</dbReference>
<dbReference type="PROSITE" id="PS00678">
    <property type="entry name" value="WD_REPEATS_1"/>
    <property type="match status" value="3"/>
</dbReference>
<protein>
    <recommendedName>
        <fullName evidence="7">Presequence protease, mitochondrial</fullName>
    </recommendedName>
    <alternativeName>
        <fullName evidence="23">Notchless protein homolog 1</fullName>
    </alternativeName>
    <alternativeName>
        <fullName evidence="18">Pitrilysin metalloproteinase</fullName>
    </alternativeName>
    <alternativeName>
        <fullName evidence="21">Ribosome assembly protein 4</fullName>
    </alternativeName>
    <alternativeName>
        <fullName evidence="22">Ribosome biogenesis factor RSA4</fullName>
    </alternativeName>
</protein>
<dbReference type="PROSITE" id="PS50294">
    <property type="entry name" value="WD_REPEATS_REGION"/>
    <property type="match status" value="7"/>
</dbReference>
<comment type="subunit">
    <text evidence="6">Monomer and homodimer; homodimerization is induced by binding of the substrate.</text>
</comment>
<feature type="repeat" description="WD" evidence="24">
    <location>
        <begin position="1329"/>
        <end position="1369"/>
    </location>
</feature>
<feature type="repeat" description="WD" evidence="24">
    <location>
        <begin position="1281"/>
        <end position="1328"/>
    </location>
</feature>
<evidence type="ECO:0000256" key="11">
    <source>
        <dbReference type="ARBA" id="ARBA00022737"/>
    </source>
</evidence>
<evidence type="ECO:0000313" key="26">
    <source>
        <dbReference type="EMBL" id="KAF2769890.1"/>
    </source>
</evidence>
<dbReference type="GO" id="GO:0046872">
    <property type="term" value="F:metal ion binding"/>
    <property type="evidence" value="ECO:0007669"/>
    <property type="project" value="UniProtKB-KW"/>
</dbReference>
<dbReference type="InterPro" id="IPR019775">
    <property type="entry name" value="WD40_repeat_CS"/>
</dbReference>
<evidence type="ECO:0000256" key="2">
    <source>
        <dbReference type="ARBA" id="ARBA00004305"/>
    </source>
</evidence>
<evidence type="ECO:0000256" key="18">
    <source>
        <dbReference type="ARBA" id="ARBA00034552"/>
    </source>
</evidence>
<keyword evidence="14" id="KW-0809">Transit peptide</keyword>
<dbReference type="FunFam" id="3.30.830.10:FF:000013">
    <property type="entry name" value="Mitochondrial presequence protease"/>
    <property type="match status" value="1"/>
</dbReference>
<feature type="repeat" description="WD" evidence="24">
    <location>
        <begin position="1195"/>
        <end position="1237"/>
    </location>
</feature>
<evidence type="ECO:0000256" key="6">
    <source>
        <dbReference type="ARBA" id="ARBA00011853"/>
    </source>
</evidence>
<evidence type="ECO:0000256" key="15">
    <source>
        <dbReference type="ARBA" id="ARBA00023049"/>
    </source>
</evidence>
<evidence type="ECO:0000256" key="21">
    <source>
        <dbReference type="ARBA" id="ARBA00068030"/>
    </source>
</evidence>
<dbReference type="Pfam" id="PF08367">
    <property type="entry name" value="M16C_assoc"/>
    <property type="match status" value="1"/>
</dbReference>
<dbReference type="PANTHER" id="PTHR43016">
    <property type="entry name" value="PRESEQUENCE PROTEASE"/>
    <property type="match status" value="1"/>
</dbReference>
<dbReference type="PROSITE" id="PS50082">
    <property type="entry name" value="WD_REPEATS_2"/>
    <property type="match status" value="7"/>
</dbReference>
<feature type="domain" description="Peptidase M16C associated" evidence="25">
    <location>
        <begin position="502"/>
        <end position="761"/>
    </location>
</feature>
<dbReference type="SUPFAM" id="SSF50978">
    <property type="entry name" value="WD40 repeat-like"/>
    <property type="match status" value="1"/>
</dbReference>
<evidence type="ECO:0000256" key="9">
    <source>
        <dbReference type="ARBA" id="ARBA00022670"/>
    </source>
</evidence>
<feature type="repeat" description="WD" evidence="24">
    <location>
        <begin position="1537"/>
        <end position="1570"/>
    </location>
</feature>
<dbReference type="Gene3D" id="3.30.830.10">
    <property type="entry name" value="Metalloenzyme, LuxS/M16 peptidase-like"/>
    <property type="match status" value="4"/>
</dbReference>
<dbReference type="Proteomes" id="UP000799436">
    <property type="component" value="Unassembled WGS sequence"/>
</dbReference>
<evidence type="ECO:0000256" key="14">
    <source>
        <dbReference type="ARBA" id="ARBA00022946"/>
    </source>
</evidence>
<dbReference type="SMART" id="SM01264">
    <property type="entry name" value="M16C_associated"/>
    <property type="match status" value="1"/>
</dbReference>
<proteinExistence type="inferred from homology"/>
<keyword evidence="8 24" id="KW-0853">WD repeat</keyword>
<evidence type="ECO:0000256" key="22">
    <source>
        <dbReference type="ARBA" id="ARBA00077034"/>
    </source>
</evidence>
<dbReference type="SUPFAM" id="SSF63411">
    <property type="entry name" value="LuxS/MPP-like metallohydrolase"/>
    <property type="match status" value="4"/>
</dbReference>
<evidence type="ECO:0000256" key="7">
    <source>
        <dbReference type="ARBA" id="ARBA00020167"/>
    </source>
</evidence>
<comment type="similarity">
    <text evidence="20">Belongs to the NLE1/RSA4 family.</text>
</comment>
<name>A0A6G1LB78_9PEZI</name>
<dbReference type="InterPro" id="IPR015943">
    <property type="entry name" value="WD40/YVTN_repeat-like_dom_sf"/>
</dbReference>
<evidence type="ECO:0000256" key="17">
    <source>
        <dbReference type="ARBA" id="ARBA00023242"/>
    </source>
</evidence>
<feature type="repeat" description="WD" evidence="24">
    <location>
        <begin position="1453"/>
        <end position="1494"/>
    </location>
</feature>
<evidence type="ECO:0000256" key="1">
    <source>
        <dbReference type="ARBA" id="ARBA00001947"/>
    </source>
</evidence>
<keyword evidence="15" id="KW-0482">Metalloprotease</keyword>
<keyword evidence="16" id="KW-0496">Mitochondrion</keyword>
<dbReference type="GO" id="GO:0005759">
    <property type="term" value="C:mitochondrial matrix"/>
    <property type="evidence" value="ECO:0007669"/>
    <property type="project" value="UniProtKB-SubCell"/>
</dbReference>
<dbReference type="InterPro" id="IPR011249">
    <property type="entry name" value="Metalloenz_LuxS/M16"/>
</dbReference>
<organism evidence="26 27">
    <name type="scientific">Teratosphaeria nubilosa</name>
    <dbReference type="NCBI Taxonomy" id="161662"/>
    <lineage>
        <taxon>Eukaryota</taxon>
        <taxon>Fungi</taxon>
        <taxon>Dikarya</taxon>
        <taxon>Ascomycota</taxon>
        <taxon>Pezizomycotina</taxon>
        <taxon>Dothideomycetes</taxon>
        <taxon>Dothideomycetidae</taxon>
        <taxon>Mycosphaerellales</taxon>
        <taxon>Teratosphaeriaceae</taxon>
        <taxon>Teratosphaeria</taxon>
    </lineage>
</organism>
<dbReference type="PANTHER" id="PTHR43016:SF13">
    <property type="entry name" value="PRESEQUENCE PROTEASE, MITOCHONDRIAL"/>
    <property type="match status" value="1"/>
</dbReference>
<evidence type="ECO:0000256" key="10">
    <source>
        <dbReference type="ARBA" id="ARBA00022723"/>
    </source>
</evidence>
<keyword evidence="10" id="KW-0479">Metal-binding</keyword>
<reference evidence="26" key="1">
    <citation type="journal article" date="2020" name="Stud. Mycol.">
        <title>101 Dothideomycetes genomes: a test case for predicting lifestyles and emergence of pathogens.</title>
        <authorList>
            <person name="Haridas S."/>
            <person name="Albert R."/>
            <person name="Binder M."/>
            <person name="Bloem J."/>
            <person name="Labutti K."/>
            <person name="Salamov A."/>
            <person name="Andreopoulos B."/>
            <person name="Baker S."/>
            <person name="Barry K."/>
            <person name="Bills G."/>
            <person name="Bluhm B."/>
            <person name="Cannon C."/>
            <person name="Castanera R."/>
            <person name="Culley D."/>
            <person name="Daum C."/>
            <person name="Ezra D."/>
            <person name="Gonzalez J."/>
            <person name="Henrissat B."/>
            <person name="Kuo A."/>
            <person name="Liang C."/>
            <person name="Lipzen A."/>
            <person name="Lutzoni F."/>
            <person name="Magnuson J."/>
            <person name="Mondo S."/>
            <person name="Nolan M."/>
            <person name="Ohm R."/>
            <person name="Pangilinan J."/>
            <person name="Park H.-J."/>
            <person name="Ramirez L."/>
            <person name="Alfaro M."/>
            <person name="Sun H."/>
            <person name="Tritt A."/>
            <person name="Yoshinaga Y."/>
            <person name="Zwiers L.-H."/>
            <person name="Turgeon B."/>
            <person name="Goodwin S."/>
            <person name="Spatafora J."/>
            <person name="Crous P."/>
            <person name="Grigoriev I."/>
        </authorList>
    </citation>
    <scope>NUCLEOTIDE SEQUENCE</scope>
    <source>
        <strain evidence="26">CBS 116005</strain>
    </source>
</reference>
<feature type="repeat" description="WD" evidence="24">
    <location>
        <begin position="1495"/>
        <end position="1536"/>
    </location>
</feature>
<keyword evidence="17" id="KW-0539">Nucleus</keyword>
<evidence type="ECO:0000256" key="20">
    <source>
        <dbReference type="ARBA" id="ARBA00061016"/>
    </source>
</evidence>
<keyword evidence="12" id="KW-0378">Hydrolase</keyword>
<dbReference type="InterPro" id="IPR007863">
    <property type="entry name" value="Peptidase_M16_C"/>
</dbReference>
<comment type="subcellular location">
    <subcellularLocation>
        <location evidence="3">Mitochondrion intermembrane space</location>
    </subcellularLocation>
    <subcellularLocation>
        <location evidence="2">Mitochondrion matrix</location>
    </subcellularLocation>
    <subcellularLocation>
        <location evidence="4">Nucleus</location>
        <location evidence="4">Nucleolus</location>
    </subcellularLocation>
</comment>
<dbReference type="Pfam" id="PF05193">
    <property type="entry name" value="Peptidase_M16_C"/>
    <property type="match status" value="1"/>
</dbReference>
<dbReference type="SMART" id="SM00320">
    <property type="entry name" value="WD40"/>
    <property type="match status" value="8"/>
</dbReference>
<keyword evidence="13" id="KW-0862">Zinc</keyword>
<dbReference type="GO" id="GO:0005758">
    <property type="term" value="C:mitochondrial intermembrane space"/>
    <property type="evidence" value="ECO:0007669"/>
    <property type="project" value="UniProtKB-SubCell"/>
</dbReference>
<dbReference type="Pfam" id="PF22516">
    <property type="entry name" value="PreP_C"/>
    <property type="match status" value="1"/>
</dbReference>
<evidence type="ECO:0000259" key="25">
    <source>
        <dbReference type="SMART" id="SM01264"/>
    </source>
</evidence>
<dbReference type="InterPro" id="IPR001680">
    <property type="entry name" value="WD40_rpt"/>
</dbReference>
<evidence type="ECO:0000256" key="5">
    <source>
        <dbReference type="ARBA" id="ARBA00007575"/>
    </source>
</evidence>
<dbReference type="Gene3D" id="2.130.10.10">
    <property type="entry name" value="YVTN repeat-like/Quinoprotein amine dehydrogenase"/>
    <property type="match status" value="1"/>
</dbReference>
<keyword evidence="11" id="KW-0677">Repeat</keyword>
<dbReference type="FunFam" id="3.30.830.10:FF:000011">
    <property type="entry name" value="Presequence protease, mitochondrial"/>
    <property type="match status" value="1"/>
</dbReference>
<keyword evidence="9" id="KW-0645">Protease</keyword>
<dbReference type="EMBL" id="ML995830">
    <property type="protein sequence ID" value="KAF2769890.1"/>
    <property type="molecule type" value="Genomic_DNA"/>
</dbReference>
<dbReference type="InterPro" id="IPR055130">
    <property type="entry name" value="PreP_C"/>
</dbReference>
<feature type="repeat" description="WD" evidence="24">
    <location>
        <begin position="1238"/>
        <end position="1270"/>
    </location>
</feature>
<gene>
    <name evidence="26" type="ORF">EJ03DRAFT_382421</name>
</gene>
<evidence type="ECO:0000256" key="4">
    <source>
        <dbReference type="ARBA" id="ARBA00004604"/>
    </source>
</evidence>
<dbReference type="InterPro" id="IPR036322">
    <property type="entry name" value="WD40_repeat_dom_sf"/>
</dbReference>
<keyword evidence="27" id="KW-1185">Reference proteome</keyword>
<dbReference type="GO" id="GO:0016485">
    <property type="term" value="P:protein processing"/>
    <property type="evidence" value="ECO:0007669"/>
    <property type="project" value="TreeGrafter"/>
</dbReference>
<dbReference type="FunFam" id="2.130.10.10:FF:000092">
    <property type="entry name" value="notchless protein homolog"/>
    <property type="match status" value="1"/>
</dbReference>
<dbReference type="CDD" id="cd00200">
    <property type="entry name" value="WD40"/>
    <property type="match status" value="1"/>
</dbReference>
<dbReference type="GO" id="GO:0004222">
    <property type="term" value="F:metalloendopeptidase activity"/>
    <property type="evidence" value="ECO:0007669"/>
    <property type="project" value="TreeGrafter"/>
</dbReference>
<dbReference type="InterPro" id="IPR020472">
    <property type="entry name" value="WD40_PAC1"/>
</dbReference>
<dbReference type="PRINTS" id="PR00320">
    <property type="entry name" value="GPROTEINBRPT"/>
</dbReference>
<evidence type="ECO:0000256" key="23">
    <source>
        <dbReference type="ARBA" id="ARBA00080836"/>
    </source>
</evidence>
<comment type="cofactor">
    <cofactor evidence="1">
        <name>Zn(2+)</name>
        <dbReference type="ChEBI" id="CHEBI:29105"/>
    </cofactor>
</comment>
<evidence type="ECO:0000256" key="24">
    <source>
        <dbReference type="PROSITE-ProRule" id="PRU00221"/>
    </source>
</evidence>
<comment type="similarity">
    <text evidence="5">Belongs to the peptidase M16 family. PreP subfamily.</text>
</comment>
<accession>A0A6G1LB78</accession>
<evidence type="ECO:0000313" key="27">
    <source>
        <dbReference type="Proteomes" id="UP000799436"/>
    </source>
</evidence>
<evidence type="ECO:0000256" key="8">
    <source>
        <dbReference type="ARBA" id="ARBA00022574"/>
    </source>
</evidence>
<evidence type="ECO:0000256" key="19">
    <source>
        <dbReference type="ARBA" id="ARBA00045897"/>
    </source>
</evidence>
<comment type="function">
    <text evidence="19">Degrades mitochondrial transit peptides after their cleavage in the intermembrane space or in the matrix, and presequence peptides; clearance of these peptides is required to keep the presequence processing machinery running. Preferentially cleaves the N-terminal side of paired basic amino acid residues. Also degrades other unstructured peptides. May function as an ATP-dependent peptidase as opposed to a metalloendopeptidase.</text>
</comment>
<dbReference type="OrthoDB" id="10250783at2759"/>
<evidence type="ECO:0000256" key="12">
    <source>
        <dbReference type="ARBA" id="ARBA00022801"/>
    </source>
</evidence>
<sequence>MLSTLRQARSPRLVAPYARALRQSCSRRTYASVTELSTLPQVGAKLHGFTLQRTKHVPELHLSALHFEHDQTAAQYLHVAREDQNNVFSIAFHTNPPDATGVPHILEHVTLCGSEKYPVRDPFFKMLPRSLQNYMNAFTSSDFTTYPFATTNAQDFRNLMSVYLDATLHPLLKQSDFVQEGWRIGPENAKVENDEAGKKDLIFKGVVYNEMKGQVSDATYLFYIRFMQQLIPALNNSGGDPQKMTDLTYDQLKNFHKDHYHPSNAKILTYGDQPVEGHLAYIGEQLARFEKRAVDNEVKAPIQFDGPKEVIEQGPLDPLTPPEAQYKTSTTWEACDIRDAHESFALSIALTVLLDGYGSAFYRALVESGLGTDFSPNTGWDTHGTKHFLTVGLNGVKEQDVPKVKETVANTLREAAAKGFDAHKIDGLLHQLELRLKHKTANFGPGLIFKIKSPWFKGKDPFEVLAWNELTDHFKAECAKGRYLENLMDRYFLNDNTLTFTMVPNKDYGVEVAQEESERLAKKVDEAIKQFPSEQEAHKQLRERELELIKEQDAGSTENVDSLPTLHVSDIPRQQPKIEVRDSTLDNQTKVQWRETSTNGLTYFTALSLFKDLPDELRMLVPLFCDSLMRIGTRDKSMEELEDLIKLKTGGVSFGYHSSVSPSDLHKVEEGLSLGGWALDRNVPAMYELLQTILLETDFDSPKASKMIKQLLTTDATGAVDGIARSGHSYAMRYAAAGLSAHGRMVEQTRGLLQVKLISQLAAAEENPEAMSALIQKLKAIQALAVGTLAGGRSRAAFICESGASAPNESALQNFITATSSTKLSVPTIPSSSSSLLDPTDLALPPRTKTFFPLPYQVSYTSLALPTTPYTDLPGASNAILAQLLTYKHMHPEIREKGGAYGGGAANNALAGTFSMYSYRDPNPANTLSVYKNALRWAAEREWSERELEEAKLSVFQSADRPRSVNREGMERFLQGIEPEMEQRRREALLDVGCGDVKRAAEKLAKVMEEQTSMALLGVDRGVVEKEGGWVVRGLGMKKVEVADGEVVGAEGAAAAAAMATVLPPPSKRQKREENERARNAIEAEVIPEAPHRIQFRDADTGAAQGPVVSVTLADLSPKNLSLLLNTLLGHDEPSERLPYRFYDPLGDGAGEFRQEKIIQAYLDGVTNNEQVVNIPCRAEAVFKVKAVTRCSASISGHSESILAVAFSPASSSRLATGSGDKTARIWDCDTGTPRHTFKGHTGWVLAVAWSPDAGMLATGSMDHTVRLWDPAQGTPLGGPLKGHTQWVNSISWEPYHLREPGRPRLATASKDFTIRIWDAISRTTDMTLTGHKGNVACVKWGGQGMIYSASHDRTVKIWNADNGSLVHTLTSHAHWVNHLALSTDFVLRTAYFDHNGPEDIPDTVDAKRRKAQARYDAAVAPAHGVERLITASDDCTMYLWAPSQTTKPLARLTGHQKQVNHVTFSPDGSLIASAGFDNHTKLWNANDGKFLHTLRGHVGPVYQCAFSPDSRLLVSSSKDTTLKAWDVVTGTLRQDLPGHRDEVFAVDWAPDGERVGSGGQDRAVRVWRN</sequence>
<dbReference type="InterPro" id="IPR011765">
    <property type="entry name" value="Pept_M16_N"/>
</dbReference>
<dbReference type="Pfam" id="PF00400">
    <property type="entry name" value="WD40"/>
    <property type="match status" value="7"/>
</dbReference>
<evidence type="ECO:0000256" key="3">
    <source>
        <dbReference type="ARBA" id="ARBA00004569"/>
    </source>
</evidence>
<dbReference type="FunFam" id="3.30.830.10:FF:000009">
    <property type="entry name" value="Presequence protease, mitochondrial"/>
    <property type="match status" value="1"/>
</dbReference>
<dbReference type="Pfam" id="PF00675">
    <property type="entry name" value="Peptidase_M16"/>
    <property type="match status" value="1"/>
</dbReference>
<dbReference type="GO" id="GO:0005730">
    <property type="term" value="C:nucleolus"/>
    <property type="evidence" value="ECO:0007669"/>
    <property type="project" value="UniProtKB-SubCell"/>
</dbReference>
<evidence type="ECO:0000256" key="13">
    <source>
        <dbReference type="ARBA" id="ARBA00022833"/>
    </source>
</evidence>
<evidence type="ECO:0000256" key="16">
    <source>
        <dbReference type="ARBA" id="ARBA00023128"/>
    </source>
</evidence>